<dbReference type="GO" id="GO:0003723">
    <property type="term" value="F:RNA binding"/>
    <property type="evidence" value="ECO:0007669"/>
    <property type="project" value="UniProtKB-KW"/>
</dbReference>
<dbReference type="EC" id="2.7.7.48" evidence="1"/>
<name>A0AAD3D410_9STRA</name>
<feature type="region of interest" description="Disordered" evidence="2">
    <location>
        <begin position="135"/>
        <end position="186"/>
    </location>
</feature>
<dbReference type="InterPro" id="IPR057596">
    <property type="entry name" value="RDRP_core"/>
</dbReference>
<dbReference type="InterPro" id="IPR007855">
    <property type="entry name" value="RDRP"/>
</dbReference>
<feature type="region of interest" description="Disordered" evidence="2">
    <location>
        <begin position="393"/>
        <end position="454"/>
    </location>
</feature>
<keyword evidence="1" id="KW-0548">Nucleotidyltransferase</keyword>
<dbReference type="PANTHER" id="PTHR23079">
    <property type="entry name" value="RNA-DEPENDENT RNA POLYMERASE"/>
    <property type="match status" value="1"/>
</dbReference>
<comment type="catalytic activity">
    <reaction evidence="1">
        <text>RNA(n) + a ribonucleoside 5'-triphosphate = RNA(n+1) + diphosphate</text>
        <dbReference type="Rhea" id="RHEA:21248"/>
        <dbReference type="Rhea" id="RHEA-COMP:14527"/>
        <dbReference type="Rhea" id="RHEA-COMP:17342"/>
        <dbReference type="ChEBI" id="CHEBI:33019"/>
        <dbReference type="ChEBI" id="CHEBI:61557"/>
        <dbReference type="ChEBI" id="CHEBI:140395"/>
        <dbReference type="EC" id="2.7.7.48"/>
    </reaction>
</comment>
<comment type="similarity">
    <text evidence="1">Belongs to the RdRP family.</text>
</comment>
<feature type="domain" description="RDRP core" evidence="3">
    <location>
        <begin position="567"/>
        <end position="1065"/>
    </location>
</feature>
<protein>
    <recommendedName>
        <fullName evidence="1">RNA-dependent RNA polymerase</fullName>
        <ecNumber evidence="1">2.7.7.48</ecNumber>
    </recommendedName>
</protein>
<dbReference type="AlphaFoldDB" id="A0AAD3D410"/>
<feature type="region of interest" description="Disordered" evidence="2">
    <location>
        <begin position="1"/>
        <end position="55"/>
    </location>
</feature>
<feature type="compositionally biased region" description="Low complexity" evidence="2">
    <location>
        <begin position="23"/>
        <end position="34"/>
    </location>
</feature>
<organism evidence="4 5">
    <name type="scientific">Chaetoceros tenuissimus</name>
    <dbReference type="NCBI Taxonomy" id="426638"/>
    <lineage>
        <taxon>Eukaryota</taxon>
        <taxon>Sar</taxon>
        <taxon>Stramenopiles</taxon>
        <taxon>Ochrophyta</taxon>
        <taxon>Bacillariophyta</taxon>
        <taxon>Coscinodiscophyceae</taxon>
        <taxon>Chaetocerotophycidae</taxon>
        <taxon>Chaetocerotales</taxon>
        <taxon>Chaetocerotaceae</taxon>
        <taxon>Chaetoceros</taxon>
    </lineage>
</organism>
<feature type="compositionally biased region" description="Acidic residues" evidence="2">
    <location>
        <begin position="143"/>
        <end position="157"/>
    </location>
</feature>
<keyword evidence="1" id="KW-0696">RNA-directed RNA polymerase</keyword>
<accession>A0AAD3D410</accession>
<proteinExistence type="inferred from homology"/>
<dbReference type="Pfam" id="PF05183">
    <property type="entry name" value="RdRP"/>
    <property type="match status" value="1"/>
</dbReference>
<reference evidence="4 5" key="1">
    <citation type="journal article" date="2021" name="Sci. Rep.">
        <title>The genome of the diatom Chaetoceros tenuissimus carries an ancient integrated fragment of an extant virus.</title>
        <authorList>
            <person name="Hongo Y."/>
            <person name="Kimura K."/>
            <person name="Takaki Y."/>
            <person name="Yoshida Y."/>
            <person name="Baba S."/>
            <person name="Kobayashi G."/>
            <person name="Nagasaki K."/>
            <person name="Hano T."/>
            <person name="Tomaru Y."/>
        </authorList>
    </citation>
    <scope>NUCLEOTIDE SEQUENCE [LARGE SCALE GENOMIC DNA]</scope>
    <source>
        <strain evidence="4 5">NIES-3715</strain>
    </source>
</reference>
<evidence type="ECO:0000313" key="4">
    <source>
        <dbReference type="EMBL" id="GFH55679.1"/>
    </source>
</evidence>
<dbReference type="EMBL" id="BLLK01000051">
    <property type="protein sequence ID" value="GFH55679.1"/>
    <property type="molecule type" value="Genomic_DNA"/>
</dbReference>
<gene>
    <name evidence="4" type="ORF">CTEN210_12155</name>
</gene>
<dbReference type="GO" id="GO:0031380">
    <property type="term" value="C:nuclear RNA-directed RNA polymerase complex"/>
    <property type="evidence" value="ECO:0007669"/>
    <property type="project" value="TreeGrafter"/>
</dbReference>
<feature type="compositionally biased region" description="Polar residues" evidence="2">
    <location>
        <begin position="445"/>
        <end position="454"/>
    </location>
</feature>
<keyword evidence="1" id="KW-0694">RNA-binding</keyword>
<evidence type="ECO:0000256" key="1">
    <source>
        <dbReference type="RuleBase" id="RU363098"/>
    </source>
</evidence>
<evidence type="ECO:0000259" key="3">
    <source>
        <dbReference type="Pfam" id="PF05183"/>
    </source>
</evidence>
<keyword evidence="5" id="KW-1185">Reference proteome</keyword>
<sequence>MPQSSTKSELATAKSKRTRGQFLKKLSSRLSLPRLNKRKKKTANETIHKHSSHKRTFNQVHIVQDESNDVPSALLSIVSSSSIQSLPLSKKDDVNGKCIQEVSDDEEPEDMSTGNIDDQDSECCKLEVEASVSISSEDIGNNFDEDTEQVVNDEDSAKDESTLISRQSEHLEVESIESNESEGEMNENLQHDNFKGETAVETQALLPHHSCDNLDDSKLTKSKVDHLYEVEIDLQDTQLREGDQVRVIKGKYDYIAVGVIDSFTTSGKSARIAVNGNKKNLETVLIRQMKKIKTGENINTKQVDETLEQTTTVKYKSAFDNDVKASGKDHLQNNSCELKNMFDIGDFVEVVNKAKTGHIQSFTKSRKSARIKFKGEEEEQKVVLLRMLRKISSNEDDSGDENSLDHNSNNDKSIGTGNHGTIDTVGANEVGDSHGISKSKYNPPHLTSSSLHCPNTVDSYSVGDMVRKIRGVDEGSIGHIISFTDSGKSARVQIRNGAKKTILLKLLKLLDDDGISVDCDNSNSSPPVTDFLLPDSEKGGIIIGNRRVTRMMSEELASAFENNSIMEHILGGRKLTKLDNFERTLEVSGSTFELLCTKVVDSNNSGKFLFHKKQNVQGLFMQTSGPDVQNISISNTLSRLAAFERLNPRKVVARLELLQSPAAKNKSSGFSMLSHHDLSIFEEIAEKGYDGCGFICENLLAQLLGSDASTKNAICIQVRILIPRLGLFKGMLMSKKIDPDIIAKIQLPSSMKKVPASFDPNASNSSCLLITQAGIDPSLTNKNVPRIFEAQKQSKDIPAYLVPKELSPMIKRLFKSLNVPPRITDCYVKKSTTSKTSGVIKSTSLELNHCTLRGVADPTSRIPPNTVFISGMEQMESFPNTIFITRFPCVKASDGRLVEVMRSKPDDMTESDYNWLQSLPLGIVIFGLPRNECLTIPQQIANGDLDGDRYLICWDSTILEYIRAEKIIDVIDGGKEHDEGSEMEYEYNENWFSKAQSLMMDANTTLLVQQLIGKLYKLSERYADNDKVDFMNNKDAIAFADAYYQALENGKHGTKITLPKHLWEKVPKKFHCCLTEDQKSRSF</sequence>
<evidence type="ECO:0000256" key="2">
    <source>
        <dbReference type="SAM" id="MobiDB-lite"/>
    </source>
</evidence>
<dbReference type="PANTHER" id="PTHR23079:SF55">
    <property type="entry name" value="RNA-DIRECTED RNA POLYMERASE"/>
    <property type="match status" value="1"/>
</dbReference>
<feature type="compositionally biased region" description="Acidic residues" evidence="2">
    <location>
        <begin position="174"/>
        <end position="185"/>
    </location>
</feature>
<comment type="caution">
    <text evidence="4">The sequence shown here is derived from an EMBL/GenBank/DDBJ whole genome shotgun (WGS) entry which is preliminary data.</text>
</comment>
<dbReference type="GO" id="GO:0003968">
    <property type="term" value="F:RNA-directed RNA polymerase activity"/>
    <property type="evidence" value="ECO:0007669"/>
    <property type="project" value="UniProtKB-KW"/>
</dbReference>
<dbReference type="GO" id="GO:0030422">
    <property type="term" value="P:siRNA processing"/>
    <property type="evidence" value="ECO:0007669"/>
    <property type="project" value="TreeGrafter"/>
</dbReference>
<evidence type="ECO:0000313" key="5">
    <source>
        <dbReference type="Proteomes" id="UP001054902"/>
    </source>
</evidence>
<feature type="compositionally biased region" description="Polar residues" evidence="2">
    <location>
        <begin position="406"/>
        <end position="421"/>
    </location>
</feature>
<dbReference type="Proteomes" id="UP001054902">
    <property type="component" value="Unassembled WGS sequence"/>
</dbReference>
<keyword evidence="1" id="KW-0808">Transferase</keyword>